<dbReference type="CDD" id="cd12107">
    <property type="entry name" value="Hemerythrin"/>
    <property type="match status" value="1"/>
</dbReference>
<evidence type="ECO:0000313" key="6">
    <source>
        <dbReference type="Proteomes" id="UP000709959"/>
    </source>
</evidence>
<comment type="similarity">
    <text evidence="1">Belongs to the hemerythrin family.</text>
</comment>
<dbReference type="Gene3D" id="1.20.120.50">
    <property type="entry name" value="Hemerythrin-like"/>
    <property type="match status" value="1"/>
</dbReference>
<dbReference type="AlphaFoldDB" id="A0A936F1F3"/>
<name>A0A936F1F3_9BACT</name>
<evidence type="ECO:0000256" key="2">
    <source>
        <dbReference type="ARBA" id="ARBA00022723"/>
    </source>
</evidence>
<accession>A0A936F1F3</accession>
<evidence type="ECO:0000256" key="3">
    <source>
        <dbReference type="ARBA" id="ARBA00023004"/>
    </source>
</evidence>
<dbReference type="Pfam" id="PF01814">
    <property type="entry name" value="Hemerythrin"/>
    <property type="match status" value="1"/>
</dbReference>
<dbReference type="PROSITE" id="PS00550">
    <property type="entry name" value="HEMERYTHRINS"/>
    <property type="match status" value="1"/>
</dbReference>
<dbReference type="InterPro" id="IPR035938">
    <property type="entry name" value="Hemerythrin-like_sf"/>
</dbReference>
<comment type="caution">
    <text evidence="5">The sequence shown here is derived from an EMBL/GenBank/DDBJ whole genome shotgun (WGS) entry which is preliminary data.</text>
</comment>
<evidence type="ECO:0000256" key="1">
    <source>
        <dbReference type="ARBA" id="ARBA00010587"/>
    </source>
</evidence>
<dbReference type="EMBL" id="JADKCH010000004">
    <property type="protein sequence ID" value="MBK8572246.1"/>
    <property type="molecule type" value="Genomic_DNA"/>
</dbReference>
<evidence type="ECO:0000313" key="5">
    <source>
        <dbReference type="EMBL" id="MBK8572246.1"/>
    </source>
</evidence>
<protein>
    <submittedName>
        <fullName evidence="5">Hemerythrin family protein</fullName>
    </submittedName>
</protein>
<sequence>MDPRIDADHLGLFKLLDRMATHRRAGDIEELNPLLDELLEHTFDHFAREEQMMQTWGYAGTAGHTQEHEAMRKAFIESLRRVVKGDQPVPAFIQHARESFTYHFETADMVFIHWLQTHCEAEAGRGSSLQGQT</sequence>
<dbReference type="Proteomes" id="UP000709959">
    <property type="component" value="Unassembled WGS sequence"/>
</dbReference>
<dbReference type="SUPFAM" id="SSF47188">
    <property type="entry name" value="Hemerythrin-like"/>
    <property type="match status" value="1"/>
</dbReference>
<feature type="domain" description="Hemerythrin-like" evidence="4">
    <location>
        <begin position="4"/>
        <end position="122"/>
    </location>
</feature>
<dbReference type="GO" id="GO:0046872">
    <property type="term" value="F:metal ion binding"/>
    <property type="evidence" value="ECO:0007669"/>
    <property type="project" value="UniProtKB-KW"/>
</dbReference>
<dbReference type="InterPro" id="IPR012827">
    <property type="entry name" value="Hemerythrin_metal-bd"/>
</dbReference>
<keyword evidence="2" id="KW-0479">Metal-binding</keyword>
<keyword evidence="3" id="KW-0408">Iron</keyword>
<dbReference type="InterPro" id="IPR016131">
    <property type="entry name" value="Haemerythrin_Fe_BS"/>
</dbReference>
<organism evidence="5 6">
    <name type="scientific">Candidatus Geothrix odensensis</name>
    <dbReference type="NCBI Taxonomy" id="2954440"/>
    <lineage>
        <taxon>Bacteria</taxon>
        <taxon>Pseudomonadati</taxon>
        <taxon>Acidobacteriota</taxon>
        <taxon>Holophagae</taxon>
        <taxon>Holophagales</taxon>
        <taxon>Holophagaceae</taxon>
        <taxon>Geothrix</taxon>
    </lineage>
</organism>
<gene>
    <name evidence="5" type="ORF">IPN91_06270</name>
</gene>
<dbReference type="InterPro" id="IPR012312">
    <property type="entry name" value="Hemerythrin-like"/>
</dbReference>
<evidence type="ECO:0000259" key="4">
    <source>
        <dbReference type="Pfam" id="PF01814"/>
    </source>
</evidence>
<proteinExistence type="inferred from homology"/>
<reference evidence="5 6" key="1">
    <citation type="submission" date="2020-10" db="EMBL/GenBank/DDBJ databases">
        <title>Connecting structure to function with the recovery of over 1000 high-quality activated sludge metagenome-assembled genomes encoding full-length rRNA genes using long-read sequencing.</title>
        <authorList>
            <person name="Singleton C.M."/>
            <person name="Petriglieri F."/>
            <person name="Kristensen J.M."/>
            <person name="Kirkegaard R.H."/>
            <person name="Michaelsen T.Y."/>
            <person name="Andersen M.H."/>
            <person name="Karst S.M."/>
            <person name="Dueholm M.S."/>
            <person name="Nielsen P.H."/>
            <person name="Albertsen M."/>
        </authorList>
    </citation>
    <scope>NUCLEOTIDE SEQUENCE [LARGE SCALE GENOMIC DNA]</scope>
    <source>
        <strain evidence="5">OdNE_18-Q3-R46-58_MAXAC.008</strain>
    </source>
</reference>
<dbReference type="NCBIfam" id="TIGR02481">
    <property type="entry name" value="hemeryth_dom"/>
    <property type="match status" value="1"/>
</dbReference>